<accession>A0A0N0M0V7</accession>
<dbReference type="AlphaFoldDB" id="A0A0N0M0V7"/>
<dbReference type="Pfam" id="PF01326">
    <property type="entry name" value="PPDK_N"/>
    <property type="match status" value="1"/>
</dbReference>
<dbReference type="InterPro" id="IPR051549">
    <property type="entry name" value="PEP_Utilizing_Enz"/>
</dbReference>
<evidence type="ECO:0000259" key="1">
    <source>
        <dbReference type="Pfam" id="PF00391"/>
    </source>
</evidence>
<name>A0A0N0M0V7_9GAMM</name>
<proteinExistence type="predicted"/>
<dbReference type="RefSeq" id="WP_054453864.1">
    <property type="nucleotide sequence ID" value="NZ_LHPH01000007.1"/>
</dbReference>
<evidence type="ECO:0000259" key="2">
    <source>
        <dbReference type="Pfam" id="PF01326"/>
    </source>
</evidence>
<dbReference type="PANTHER" id="PTHR43615:SF1">
    <property type="entry name" value="PPDK_N DOMAIN-CONTAINING PROTEIN"/>
    <property type="match status" value="1"/>
</dbReference>
<dbReference type="Gene3D" id="3.50.30.10">
    <property type="entry name" value="Phosphohistidine domain"/>
    <property type="match status" value="1"/>
</dbReference>
<dbReference type="SUPFAM" id="SSF56059">
    <property type="entry name" value="Glutathione synthetase ATP-binding domain-like"/>
    <property type="match status" value="1"/>
</dbReference>
<keyword evidence="4" id="KW-1185">Reference proteome</keyword>
<dbReference type="OrthoDB" id="3590125at2"/>
<evidence type="ECO:0008006" key="5">
    <source>
        <dbReference type="Google" id="ProtNLM"/>
    </source>
</evidence>
<dbReference type="SUPFAM" id="SSF52009">
    <property type="entry name" value="Phosphohistidine domain"/>
    <property type="match status" value="1"/>
</dbReference>
<dbReference type="InterPro" id="IPR002192">
    <property type="entry name" value="PPDK_AMP/ATP-bd"/>
</dbReference>
<sequence length="772" mass="87769">MIFTTKSQNLISLQNILTTAKILPQFCFTAEQWKNESNDVLNSFFTLYKWSNKKLIVRSSAVCEDSAFQSYAGYYDSILNVEGVKKLESAIESVYQSFENYTPNDEIFIQPMLENVDISGVAFTKDPSNNTPYYVLNYSLSSSTDAITAGTSNENVSYISKQFDGLDKESWQFKLCSLCKELEKIYGLDALDIEFAVDKNKHLYLFQVRPLIIKSLDNFCDQEHFKILKTLEATISRFIKPHPYLNGERSVLGIMPDWNPAEIIGVRPRPLALSLYKELITDSTWAYQRNNYGYKQLRSFPLLLSLAGLPYIDVRVSFNSFIPKDTPDRLAEKLVNYYINELKNAPEKHDKVEFDIIFSCFTLDLNERLKRLSEAGFSESELITFTESLKKLTNNIIKNDGLWKKDIEKINTLPNRRIKILSSDLSKVEKIHWLLEDCKRYGTLPFAGLARAGFIAVQFLRSMVAKNIITEQDYNKFLSSIATVSSTLKQDFINLPLSSFLQQYGHLRPGTYDILSPRYDKAPERYFNQSDKNVKEQTFDNFTLSLEQLSALKELLEKSGIEHDVISLFSFIKGAIEGREYAKFIFTHSLSDALELITELGLEHQLNTDDMSYVDISSILKTYSSSDDLLNIIKSSIDTGKKNHLKAQQITLPPLISSPSDAYFFNMPEGEPNYITQGKITAETTMNPAAYEELAGKIVFIPSADPGFDWLFSHPIAGLITKYGGCNSHMAIRAGELNIPSVIGAGEILYAKWLKAEKLELDANNKKVIIIR</sequence>
<dbReference type="PATRIC" id="fig|187330.3.peg.3701"/>
<dbReference type="GO" id="GO:0005524">
    <property type="term" value="F:ATP binding"/>
    <property type="evidence" value="ECO:0007669"/>
    <property type="project" value="InterPro"/>
</dbReference>
<dbReference type="Gene3D" id="3.30.470.20">
    <property type="entry name" value="ATP-grasp fold, B domain"/>
    <property type="match status" value="1"/>
</dbReference>
<evidence type="ECO:0000313" key="3">
    <source>
        <dbReference type="EMBL" id="KPH63899.1"/>
    </source>
</evidence>
<dbReference type="STRING" id="187330.AMS58_01975"/>
<dbReference type="NCBIfam" id="NF004508">
    <property type="entry name" value="PRK05849.1"/>
    <property type="match status" value="1"/>
</dbReference>
<dbReference type="InterPro" id="IPR036637">
    <property type="entry name" value="Phosphohistidine_dom_sf"/>
</dbReference>
<reference evidence="3 4" key="1">
    <citation type="submission" date="2015-08" db="EMBL/GenBank/DDBJ databases">
        <title>Draft Genome Sequence of Pseudoalteromonas porphyrae UCD-SED14.</title>
        <authorList>
            <person name="Coil D.A."/>
            <person name="Jospin G."/>
            <person name="Lee R.D."/>
            <person name="Eisen J.A."/>
        </authorList>
    </citation>
    <scope>NUCLEOTIDE SEQUENCE [LARGE SCALE GENOMIC DNA]</scope>
    <source>
        <strain evidence="3 4">UCD-SED14</strain>
    </source>
</reference>
<dbReference type="PANTHER" id="PTHR43615">
    <property type="entry name" value="PHOSPHOENOLPYRUVATE SYNTHASE-RELATED"/>
    <property type="match status" value="1"/>
</dbReference>
<feature type="domain" description="PEP-utilising enzyme mobile" evidence="1">
    <location>
        <begin position="696"/>
        <end position="762"/>
    </location>
</feature>
<protein>
    <recommendedName>
        <fullName evidence="5">Phosphoenolpyruvate synthase</fullName>
    </recommendedName>
</protein>
<dbReference type="Pfam" id="PF00391">
    <property type="entry name" value="PEP-utilizers"/>
    <property type="match status" value="1"/>
</dbReference>
<gene>
    <name evidence="3" type="ORF">ADS77_08305</name>
</gene>
<dbReference type="InterPro" id="IPR008279">
    <property type="entry name" value="PEP-util_enz_mobile_dom"/>
</dbReference>
<dbReference type="GO" id="GO:0016301">
    <property type="term" value="F:kinase activity"/>
    <property type="evidence" value="ECO:0007669"/>
    <property type="project" value="InterPro"/>
</dbReference>
<dbReference type="Proteomes" id="UP000037848">
    <property type="component" value="Unassembled WGS sequence"/>
</dbReference>
<organism evidence="3 4">
    <name type="scientific">Pseudoalteromonas porphyrae</name>
    <dbReference type="NCBI Taxonomy" id="187330"/>
    <lineage>
        <taxon>Bacteria</taxon>
        <taxon>Pseudomonadati</taxon>
        <taxon>Pseudomonadota</taxon>
        <taxon>Gammaproteobacteria</taxon>
        <taxon>Alteromonadales</taxon>
        <taxon>Pseudoalteromonadaceae</taxon>
        <taxon>Pseudoalteromonas</taxon>
    </lineage>
</organism>
<evidence type="ECO:0000313" key="4">
    <source>
        <dbReference type="Proteomes" id="UP000037848"/>
    </source>
</evidence>
<dbReference type="EMBL" id="LHPH01000007">
    <property type="protein sequence ID" value="KPH63899.1"/>
    <property type="molecule type" value="Genomic_DNA"/>
</dbReference>
<feature type="domain" description="Pyruvate phosphate dikinase AMP/ATP-binding" evidence="2">
    <location>
        <begin position="51"/>
        <end position="98"/>
    </location>
</feature>
<comment type="caution">
    <text evidence="3">The sequence shown here is derived from an EMBL/GenBank/DDBJ whole genome shotgun (WGS) entry which is preliminary data.</text>
</comment>
<dbReference type="InterPro" id="IPR013815">
    <property type="entry name" value="ATP_grasp_subdomain_1"/>
</dbReference>
<dbReference type="Gene3D" id="3.30.1490.20">
    <property type="entry name" value="ATP-grasp fold, A domain"/>
    <property type="match status" value="1"/>
</dbReference>